<comment type="caution">
    <text evidence="1">The sequence shown here is derived from an EMBL/GenBank/DDBJ whole genome shotgun (WGS) entry which is preliminary data.</text>
</comment>
<dbReference type="AlphaFoldDB" id="A0A8S1D4W4"/>
<reference evidence="1 2" key="1">
    <citation type="submission" date="2020-04" db="EMBL/GenBank/DDBJ databases">
        <authorList>
            <person name="Alioto T."/>
            <person name="Alioto T."/>
            <person name="Gomez Garrido J."/>
        </authorList>
    </citation>
    <scope>NUCLEOTIDE SEQUENCE [LARGE SCALE GENOMIC DNA]</scope>
</reference>
<dbReference type="Proteomes" id="UP000494165">
    <property type="component" value="Unassembled WGS sequence"/>
</dbReference>
<name>A0A8S1D4W4_9INSE</name>
<dbReference type="EMBL" id="CADEPI010000140">
    <property type="protein sequence ID" value="CAB3377186.1"/>
    <property type="molecule type" value="Genomic_DNA"/>
</dbReference>
<organism evidence="1 2">
    <name type="scientific">Cloeon dipterum</name>
    <dbReference type="NCBI Taxonomy" id="197152"/>
    <lineage>
        <taxon>Eukaryota</taxon>
        <taxon>Metazoa</taxon>
        <taxon>Ecdysozoa</taxon>
        <taxon>Arthropoda</taxon>
        <taxon>Hexapoda</taxon>
        <taxon>Insecta</taxon>
        <taxon>Pterygota</taxon>
        <taxon>Palaeoptera</taxon>
        <taxon>Ephemeroptera</taxon>
        <taxon>Pisciforma</taxon>
        <taxon>Baetidae</taxon>
        <taxon>Cloeon</taxon>
    </lineage>
</organism>
<gene>
    <name evidence="1" type="ORF">CLODIP_2_CD12381</name>
</gene>
<accession>A0A8S1D4W4</accession>
<protein>
    <submittedName>
        <fullName evidence="1">Uncharacterized protein</fullName>
    </submittedName>
</protein>
<keyword evidence="2" id="KW-1185">Reference proteome</keyword>
<proteinExistence type="predicted"/>
<evidence type="ECO:0000313" key="1">
    <source>
        <dbReference type="EMBL" id="CAB3377186.1"/>
    </source>
</evidence>
<evidence type="ECO:0000313" key="2">
    <source>
        <dbReference type="Proteomes" id="UP000494165"/>
    </source>
</evidence>
<sequence length="186" mass="20975">MAQTVRQVSFKLPANNECDVQPALWDVVKNKQAMDNTEQDVDIKFSSEKDCPKKYFKRGMYAFGQKVWPKIGYLHLTAANLITLHSCGWLGCAATLSSRPNSTFRRWKDAEMREELEEKSRKQLQLEEECNSYNCFWREAMRSCADSCLASNKLSVCGCCASGCVLSIAPFPPRTTSALPEQAPIC</sequence>